<organism evidence="2 4">
    <name type="scientific">Dracunculus medinensis</name>
    <name type="common">Guinea worm</name>
    <dbReference type="NCBI Taxonomy" id="318479"/>
    <lineage>
        <taxon>Eukaryota</taxon>
        <taxon>Metazoa</taxon>
        <taxon>Ecdysozoa</taxon>
        <taxon>Nematoda</taxon>
        <taxon>Chromadorea</taxon>
        <taxon>Rhabditida</taxon>
        <taxon>Spirurina</taxon>
        <taxon>Dracunculoidea</taxon>
        <taxon>Dracunculidae</taxon>
        <taxon>Dracunculus</taxon>
    </lineage>
</organism>
<proteinExistence type="predicted"/>
<keyword evidence="3" id="KW-1185">Reference proteome</keyword>
<reference evidence="4" key="1">
    <citation type="submission" date="2017-02" db="UniProtKB">
        <authorList>
            <consortium name="WormBaseParasite"/>
        </authorList>
    </citation>
    <scope>IDENTIFICATION</scope>
</reference>
<dbReference type="WBParaSite" id="DME_0000459401-mRNA-1">
    <property type="protein sequence ID" value="DME_0000459401-mRNA-1"/>
    <property type="gene ID" value="DME_0000459401"/>
</dbReference>
<evidence type="ECO:0000313" key="2">
    <source>
        <dbReference type="Proteomes" id="UP000038040"/>
    </source>
</evidence>
<dbReference type="OrthoDB" id="10430210at2759"/>
<dbReference type="Proteomes" id="UP000274756">
    <property type="component" value="Unassembled WGS sequence"/>
</dbReference>
<dbReference type="AlphaFoldDB" id="A0A0N4UBL0"/>
<evidence type="ECO:0000313" key="3">
    <source>
        <dbReference type="Proteomes" id="UP000274756"/>
    </source>
</evidence>
<dbReference type="EMBL" id="UYYG01001169">
    <property type="protein sequence ID" value="VDN58504.1"/>
    <property type="molecule type" value="Genomic_DNA"/>
</dbReference>
<reference evidence="1 3" key="2">
    <citation type="submission" date="2018-11" db="EMBL/GenBank/DDBJ databases">
        <authorList>
            <consortium name="Pathogen Informatics"/>
        </authorList>
    </citation>
    <scope>NUCLEOTIDE SEQUENCE [LARGE SCALE GENOMIC DNA]</scope>
</reference>
<name>A0A0N4UBL0_DRAME</name>
<sequence>MIPIWENNSEFSNDFDIFATDKKITIARSCSDLAPRSDCKWPHRASIRRTAGSSNLEVQLVGQCRSCSRDYKCNCCRQCNHVSIVYTPVGEN</sequence>
<evidence type="ECO:0000313" key="4">
    <source>
        <dbReference type="WBParaSite" id="DME_0000459401-mRNA-1"/>
    </source>
</evidence>
<protein>
    <submittedName>
        <fullName evidence="4">Laminin EGF-like domain-containing protein</fullName>
    </submittedName>
</protein>
<dbReference type="Proteomes" id="UP000038040">
    <property type="component" value="Unplaced"/>
</dbReference>
<accession>A0A0N4UBL0</accession>
<gene>
    <name evidence="1" type="ORF">DME_LOCUS8477</name>
</gene>
<evidence type="ECO:0000313" key="1">
    <source>
        <dbReference type="EMBL" id="VDN58504.1"/>
    </source>
</evidence>